<keyword evidence="2" id="KW-0812">Transmembrane</keyword>
<evidence type="ECO:0000256" key="6">
    <source>
        <dbReference type="ARBA" id="ARBA00023170"/>
    </source>
</evidence>
<gene>
    <name evidence="8" type="primary">EIX2_60</name>
    <name evidence="8" type="ORF">CFP56_030542</name>
</gene>
<accession>A0AAW0JMX0</accession>
<evidence type="ECO:0000256" key="2">
    <source>
        <dbReference type="ARBA" id="ARBA00022692"/>
    </source>
</evidence>
<dbReference type="SUPFAM" id="SSF52058">
    <property type="entry name" value="L domain-like"/>
    <property type="match status" value="1"/>
</dbReference>
<dbReference type="EMBL" id="PKMF04000510">
    <property type="protein sequence ID" value="KAK7828114.1"/>
    <property type="molecule type" value="Genomic_DNA"/>
</dbReference>
<reference evidence="8 9" key="1">
    <citation type="journal article" date="2018" name="Sci. Data">
        <title>The draft genome sequence of cork oak.</title>
        <authorList>
            <person name="Ramos A.M."/>
            <person name="Usie A."/>
            <person name="Barbosa P."/>
            <person name="Barros P.M."/>
            <person name="Capote T."/>
            <person name="Chaves I."/>
            <person name="Simoes F."/>
            <person name="Abreu I."/>
            <person name="Carrasquinho I."/>
            <person name="Faro C."/>
            <person name="Guimaraes J.B."/>
            <person name="Mendonca D."/>
            <person name="Nobrega F."/>
            <person name="Rodrigues L."/>
            <person name="Saibo N.J.M."/>
            <person name="Varela M.C."/>
            <person name="Egas C."/>
            <person name="Matos J."/>
            <person name="Miguel C.M."/>
            <person name="Oliveira M.M."/>
            <person name="Ricardo C.P."/>
            <person name="Goncalves S."/>
        </authorList>
    </citation>
    <scope>NUCLEOTIDE SEQUENCE [LARGE SCALE GENOMIC DNA]</scope>
    <source>
        <strain evidence="9">cv. HL8</strain>
    </source>
</reference>
<proteinExistence type="predicted"/>
<dbReference type="GO" id="GO:0016020">
    <property type="term" value="C:membrane"/>
    <property type="evidence" value="ECO:0007669"/>
    <property type="project" value="UniProtKB-SubCell"/>
</dbReference>
<keyword evidence="9" id="KW-1185">Reference proteome</keyword>
<evidence type="ECO:0000256" key="3">
    <source>
        <dbReference type="ARBA" id="ARBA00022729"/>
    </source>
</evidence>
<comment type="subcellular location">
    <subcellularLocation>
        <location evidence="1">Membrane</location>
        <topology evidence="1">Single-pass type I membrane protein</topology>
    </subcellularLocation>
</comment>
<organism evidence="8 9">
    <name type="scientific">Quercus suber</name>
    <name type="common">Cork oak</name>
    <dbReference type="NCBI Taxonomy" id="58331"/>
    <lineage>
        <taxon>Eukaryota</taxon>
        <taxon>Viridiplantae</taxon>
        <taxon>Streptophyta</taxon>
        <taxon>Embryophyta</taxon>
        <taxon>Tracheophyta</taxon>
        <taxon>Spermatophyta</taxon>
        <taxon>Magnoliopsida</taxon>
        <taxon>eudicotyledons</taxon>
        <taxon>Gunneridae</taxon>
        <taxon>Pentapetalae</taxon>
        <taxon>rosids</taxon>
        <taxon>fabids</taxon>
        <taxon>Fagales</taxon>
        <taxon>Fagaceae</taxon>
        <taxon>Quercus</taxon>
    </lineage>
</organism>
<keyword evidence="6" id="KW-0675">Receptor</keyword>
<dbReference type="Proteomes" id="UP000237347">
    <property type="component" value="Unassembled WGS sequence"/>
</dbReference>
<comment type="caution">
    <text evidence="8">The sequence shown here is derived from an EMBL/GenBank/DDBJ whole genome shotgun (WGS) entry which is preliminary data.</text>
</comment>
<dbReference type="Gene3D" id="3.80.10.10">
    <property type="entry name" value="Ribonuclease Inhibitor"/>
    <property type="match status" value="1"/>
</dbReference>
<sequence length="129" mass="14847">MWKNPKLNWFLEFPSKLVIDLGGNCLLGNLPSWIGSNVLILYLREIILRQWCNLPSLYILDLAQNNLFRDILDCLDNLTGLVYGKINFDVYPFGFAYIEKAIILTKRKKCLNLVALSNMLPTLIFHGIT</sequence>
<protein>
    <submittedName>
        <fullName evidence="8">Receptor-like protein eix2</fullName>
    </submittedName>
</protein>
<dbReference type="PANTHER" id="PTHR48063:SF97">
    <property type="entry name" value="DISEASE RESISTANCE FAMILY PROTEIN _ LRR FAMILY PROTEIN"/>
    <property type="match status" value="1"/>
</dbReference>
<evidence type="ECO:0000313" key="9">
    <source>
        <dbReference type="Proteomes" id="UP000237347"/>
    </source>
</evidence>
<dbReference type="InterPro" id="IPR032675">
    <property type="entry name" value="LRR_dom_sf"/>
</dbReference>
<evidence type="ECO:0000256" key="1">
    <source>
        <dbReference type="ARBA" id="ARBA00004479"/>
    </source>
</evidence>
<keyword evidence="7" id="KW-0325">Glycoprotein</keyword>
<keyword evidence="5" id="KW-0472">Membrane</keyword>
<keyword evidence="4" id="KW-1133">Transmembrane helix</keyword>
<dbReference type="PANTHER" id="PTHR48063">
    <property type="entry name" value="LRR RECEPTOR-LIKE KINASE"/>
    <property type="match status" value="1"/>
</dbReference>
<dbReference type="InterPro" id="IPR046956">
    <property type="entry name" value="RLP23-like"/>
</dbReference>
<evidence type="ECO:0000256" key="4">
    <source>
        <dbReference type="ARBA" id="ARBA00022989"/>
    </source>
</evidence>
<evidence type="ECO:0000313" key="8">
    <source>
        <dbReference type="EMBL" id="KAK7828114.1"/>
    </source>
</evidence>
<evidence type="ECO:0000256" key="7">
    <source>
        <dbReference type="ARBA" id="ARBA00023180"/>
    </source>
</evidence>
<name>A0AAW0JMX0_QUESU</name>
<dbReference type="AlphaFoldDB" id="A0AAW0JMX0"/>
<evidence type="ECO:0000256" key="5">
    <source>
        <dbReference type="ARBA" id="ARBA00023136"/>
    </source>
</evidence>
<keyword evidence="3" id="KW-0732">Signal</keyword>